<reference evidence="2" key="1">
    <citation type="submission" date="2024-03" db="EMBL/GenBank/DDBJ databases">
        <authorList>
            <consortium name="ELIXIR-Norway"/>
            <consortium name="Elixir Norway"/>
        </authorList>
    </citation>
    <scope>NUCLEOTIDE SEQUENCE</scope>
</reference>
<evidence type="ECO:0000256" key="1">
    <source>
        <dbReference type="SAM" id="Phobius"/>
    </source>
</evidence>
<dbReference type="Proteomes" id="UP001497522">
    <property type="component" value="Chromosome 10"/>
</dbReference>
<evidence type="ECO:0000313" key="2">
    <source>
        <dbReference type="EMBL" id="CAK9859925.1"/>
    </source>
</evidence>
<keyword evidence="3" id="KW-1185">Reference proteome</keyword>
<accession>A0ABP1ABJ6</accession>
<feature type="transmembrane region" description="Helical" evidence="1">
    <location>
        <begin position="67"/>
        <end position="89"/>
    </location>
</feature>
<protein>
    <submittedName>
        <fullName evidence="2">Uncharacterized protein</fullName>
    </submittedName>
</protein>
<dbReference type="EMBL" id="OZ023711">
    <property type="protein sequence ID" value="CAK9859925.1"/>
    <property type="molecule type" value="Genomic_DNA"/>
</dbReference>
<keyword evidence="1" id="KW-1133">Transmembrane helix</keyword>
<organism evidence="2 3">
    <name type="scientific">Sphagnum jensenii</name>
    <dbReference type="NCBI Taxonomy" id="128206"/>
    <lineage>
        <taxon>Eukaryota</taxon>
        <taxon>Viridiplantae</taxon>
        <taxon>Streptophyta</taxon>
        <taxon>Embryophyta</taxon>
        <taxon>Bryophyta</taxon>
        <taxon>Sphagnophytina</taxon>
        <taxon>Sphagnopsida</taxon>
        <taxon>Sphagnales</taxon>
        <taxon>Sphagnaceae</taxon>
        <taxon>Sphagnum</taxon>
    </lineage>
</organism>
<proteinExistence type="predicted"/>
<gene>
    <name evidence="2" type="ORF">CSSPJE1EN2_LOCUS2920</name>
</gene>
<sequence length="334" mass="38104">MGMSCELMEPLKEEYCSSKSAAGAGYCERVVHYLATLLVTANNSSHNKRKSEDFAGCACFWRAFLKFLVWITLVVHLVAVGCAYIFLFLTPNTRTDRIYLKHWGEDYAIKTHFNELASYGLTVEESAFPVDSHKRHVVSCPCTTTTISWTEFTHFFIINNTRGDLIYEYDANNLIGFTYACDGTDPIDPKYLSRTFKLKKDNMCTFCGSDHVNIFPPSLNTGRNLNTDCEFPSKLFINTQAQLEEQFLLQRMNPRTVECVNTPHMEMFQEGLAQQWINVLNTFTENSGSSDSDYFKNAASSAQEYFKSMSKYYKYHSMVVVDPKGQSVLGMDMN</sequence>
<name>A0ABP1ABJ6_9BRYO</name>
<evidence type="ECO:0000313" key="3">
    <source>
        <dbReference type="Proteomes" id="UP001497522"/>
    </source>
</evidence>
<keyword evidence="1" id="KW-0812">Transmembrane</keyword>
<keyword evidence="1" id="KW-0472">Membrane</keyword>